<organism evidence="1 2">
    <name type="scientific">Bifidobacterium imperatoris</name>
    <dbReference type="NCBI Taxonomy" id="2020965"/>
    <lineage>
        <taxon>Bacteria</taxon>
        <taxon>Bacillati</taxon>
        <taxon>Actinomycetota</taxon>
        <taxon>Actinomycetes</taxon>
        <taxon>Bifidobacteriales</taxon>
        <taxon>Bifidobacteriaceae</taxon>
        <taxon>Bifidobacterium</taxon>
    </lineage>
</organism>
<gene>
    <name evidence="1" type="ORF">Tam1G_2135</name>
</gene>
<sequence>MVCFLFRLYYETKQKTDHIIVVADDTEKNDMRPTMMHAQNLSIAF</sequence>
<accession>A0A2N5IPC2</accession>
<name>A0A2N5IPC2_9BIFI</name>
<evidence type="ECO:0000313" key="2">
    <source>
        <dbReference type="Proteomes" id="UP000234855"/>
    </source>
</evidence>
<protein>
    <submittedName>
        <fullName evidence="1">Uncharacterized protein</fullName>
    </submittedName>
</protein>
<dbReference type="AlphaFoldDB" id="A0A2N5IPC2"/>
<dbReference type="Proteomes" id="UP000234855">
    <property type="component" value="Unassembled WGS sequence"/>
</dbReference>
<reference evidence="1 2" key="1">
    <citation type="submission" date="2017-07" db="EMBL/GenBank/DDBJ databases">
        <title>Bifidobacterium novel species.</title>
        <authorList>
            <person name="Lugli G.A."/>
            <person name="Milani C."/>
            <person name="Duranti S."/>
            <person name="Mangifesta M."/>
        </authorList>
    </citation>
    <scope>NUCLEOTIDE SEQUENCE [LARGE SCALE GENOMIC DNA]</scope>
    <source>
        <strain evidence="1 2">45</strain>
    </source>
</reference>
<proteinExistence type="predicted"/>
<comment type="caution">
    <text evidence="1">The sequence shown here is derived from an EMBL/GenBank/DDBJ whole genome shotgun (WGS) entry which is preliminary data.</text>
</comment>
<evidence type="ECO:0000313" key="1">
    <source>
        <dbReference type="EMBL" id="PLS23817.1"/>
    </source>
</evidence>
<dbReference type="EMBL" id="NMWV01000042">
    <property type="protein sequence ID" value="PLS23817.1"/>
    <property type="molecule type" value="Genomic_DNA"/>
</dbReference>